<accession>A0A848DFF2</accession>
<reference evidence="13 14" key="1">
    <citation type="submission" date="2020-04" db="EMBL/GenBank/DDBJ databases">
        <authorList>
            <person name="Klaysubun C."/>
            <person name="Duangmal K."/>
            <person name="Lipun K."/>
        </authorList>
    </citation>
    <scope>NUCLEOTIDE SEQUENCE [LARGE SCALE GENOMIC DNA]</scope>
    <source>
        <strain evidence="13 14">DSM 45300</strain>
    </source>
</reference>
<name>A0A848DFF2_9PSEU</name>
<evidence type="ECO:0000256" key="4">
    <source>
        <dbReference type="ARBA" id="ARBA00013346"/>
    </source>
</evidence>
<evidence type="ECO:0000256" key="3">
    <source>
        <dbReference type="ARBA" id="ARBA00011890"/>
    </source>
</evidence>
<dbReference type="SUPFAM" id="SSF53335">
    <property type="entry name" value="S-adenosyl-L-methionine-dependent methyltransferases"/>
    <property type="match status" value="1"/>
</dbReference>
<sequence length="431" mass="43997">MVSPEHARSRLVAALRRGVRVRTPAVAEAFATVPRHLFLPGTPIEAAYADEAVAIKYAGGVAISSASQPSMMAIMLEQLGLRPGHRVLEIGAGTGYNAALMARLVGPSGAVTSVDIDPDLVVQAEQNLRAAGVDGVELVAGDGALGHPPRAPYDRIVLTVGSWDVRPEWVAQLAPGGRLLLPLAIRGSQLSVGLDLGPDGLLHSDSVRSCAFIRLRGVAAGPDASVALTDDGLAVQVAEEAPLDLAGVRAALAAPGPMLPAGVKLGSADLWDGLGLWLAVTDSAVLRLLATGPAVEGEPGRRLLPIGPDRGTVALAAGVGGPRGLGAVVVDPPVTAGEQPAQGAIWLQAFGPAGPELTGRLAALLDRWTAQDRPTASELRVVVVPNGTSAGAGTPAATVIKQHCRLLLDWPAAAGRGGRPHHGGPPHPPRR</sequence>
<dbReference type="RefSeq" id="WP_169411217.1">
    <property type="nucleotide sequence ID" value="NZ_JAAXKZ010000015.1"/>
</dbReference>
<evidence type="ECO:0000256" key="10">
    <source>
        <dbReference type="ARBA" id="ARBA00031323"/>
    </source>
</evidence>
<evidence type="ECO:0000313" key="14">
    <source>
        <dbReference type="Proteomes" id="UP000586918"/>
    </source>
</evidence>
<dbReference type="InterPro" id="IPR029063">
    <property type="entry name" value="SAM-dependent_MTases_sf"/>
</dbReference>
<feature type="region of interest" description="Disordered" evidence="12">
    <location>
        <begin position="412"/>
        <end position="431"/>
    </location>
</feature>
<evidence type="ECO:0000256" key="8">
    <source>
        <dbReference type="ARBA" id="ARBA00022691"/>
    </source>
</evidence>
<dbReference type="GO" id="GO:0004719">
    <property type="term" value="F:protein-L-isoaspartate (D-aspartate) O-methyltransferase activity"/>
    <property type="evidence" value="ECO:0007669"/>
    <property type="project" value="UniProtKB-EC"/>
</dbReference>
<dbReference type="Proteomes" id="UP000586918">
    <property type="component" value="Unassembled WGS sequence"/>
</dbReference>
<keyword evidence="6 13" id="KW-0489">Methyltransferase</keyword>
<dbReference type="GO" id="GO:0032259">
    <property type="term" value="P:methylation"/>
    <property type="evidence" value="ECO:0007669"/>
    <property type="project" value="UniProtKB-KW"/>
</dbReference>
<evidence type="ECO:0000256" key="7">
    <source>
        <dbReference type="ARBA" id="ARBA00022679"/>
    </source>
</evidence>
<dbReference type="InterPro" id="IPR000682">
    <property type="entry name" value="PCMT"/>
</dbReference>
<dbReference type="Gene3D" id="3.40.50.150">
    <property type="entry name" value="Vaccinia Virus protein VP39"/>
    <property type="match status" value="1"/>
</dbReference>
<dbReference type="EC" id="2.1.1.77" evidence="3"/>
<proteinExistence type="inferred from homology"/>
<evidence type="ECO:0000256" key="1">
    <source>
        <dbReference type="ARBA" id="ARBA00004496"/>
    </source>
</evidence>
<feature type="compositionally biased region" description="Basic residues" evidence="12">
    <location>
        <begin position="418"/>
        <end position="431"/>
    </location>
</feature>
<keyword evidence="8" id="KW-0949">S-adenosyl-L-methionine</keyword>
<comment type="caution">
    <text evidence="13">The sequence shown here is derived from an EMBL/GenBank/DDBJ whole genome shotgun (WGS) entry which is preliminary data.</text>
</comment>
<evidence type="ECO:0000256" key="5">
    <source>
        <dbReference type="ARBA" id="ARBA00022490"/>
    </source>
</evidence>
<comment type="similarity">
    <text evidence="2">Belongs to the methyltransferase superfamily. L-isoaspartyl/D-aspartyl protein methyltransferase family.</text>
</comment>
<gene>
    <name evidence="13" type="ORF">HF519_06825</name>
</gene>
<keyword evidence="14" id="KW-1185">Reference proteome</keyword>
<dbReference type="CDD" id="cd02440">
    <property type="entry name" value="AdoMet_MTases"/>
    <property type="match status" value="1"/>
</dbReference>
<evidence type="ECO:0000313" key="13">
    <source>
        <dbReference type="EMBL" id="NMH91306.1"/>
    </source>
</evidence>
<evidence type="ECO:0000256" key="12">
    <source>
        <dbReference type="SAM" id="MobiDB-lite"/>
    </source>
</evidence>
<dbReference type="EMBL" id="JAAXKZ010000015">
    <property type="protein sequence ID" value="NMH91306.1"/>
    <property type="molecule type" value="Genomic_DNA"/>
</dbReference>
<evidence type="ECO:0000256" key="9">
    <source>
        <dbReference type="ARBA" id="ARBA00030757"/>
    </source>
</evidence>
<evidence type="ECO:0000256" key="2">
    <source>
        <dbReference type="ARBA" id="ARBA00005369"/>
    </source>
</evidence>
<keyword evidence="7 13" id="KW-0808">Transferase</keyword>
<dbReference type="PANTHER" id="PTHR11579:SF0">
    <property type="entry name" value="PROTEIN-L-ISOASPARTATE(D-ASPARTATE) O-METHYLTRANSFERASE"/>
    <property type="match status" value="1"/>
</dbReference>
<keyword evidence="5" id="KW-0963">Cytoplasm</keyword>
<comment type="subcellular location">
    <subcellularLocation>
        <location evidence="1">Cytoplasm</location>
    </subcellularLocation>
</comment>
<protein>
    <recommendedName>
        <fullName evidence="4">Protein-L-isoaspartate O-methyltransferase</fullName>
        <ecNumber evidence="3">2.1.1.77</ecNumber>
    </recommendedName>
    <alternativeName>
        <fullName evidence="11">L-isoaspartyl protein carboxyl methyltransferase</fullName>
    </alternativeName>
    <alternativeName>
        <fullName evidence="9">Protein L-isoaspartyl methyltransferase</fullName>
    </alternativeName>
    <alternativeName>
        <fullName evidence="10">Protein-beta-aspartate methyltransferase</fullName>
    </alternativeName>
</protein>
<organism evidence="13 14">
    <name type="scientific">Pseudonocardia bannensis</name>
    <dbReference type="NCBI Taxonomy" id="630973"/>
    <lineage>
        <taxon>Bacteria</taxon>
        <taxon>Bacillati</taxon>
        <taxon>Actinomycetota</taxon>
        <taxon>Actinomycetes</taxon>
        <taxon>Pseudonocardiales</taxon>
        <taxon>Pseudonocardiaceae</taxon>
        <taxon>Pseudonocardia</taxon>
    </lineage>
</organism>
<evidence type="ECO:0000256" key="6">
    <source>
        <dbReference type="ARBA" id="ARBA00022603"/>
    </source>
</evidence>
<dbReference type="PANTHER" id="PTHR11579">
    <property type="entry name" value="PROTEIN-L-ISOASPARTATE O-METHYLTRANSFERASE"/>
    <property type="match status" value="1"/>
</dbReference>
<dbReference type="Pfam" id="PF01135">
    <property type="entry name" value="PCMT"/>
    <property type="match status" value="1"/>
</dbReference>
<dbReference type="GO" id="GO:0005737">
    <property type="term" value="C:cytoplasm"/>
    <property type="evidence" value="ECO:0007669"/>
    <property type="project" value="UniProtKB-SubCell"/>
</dbReference>
<evidence type="ECO:0000256" key="11">
    <source>
        <dbReference type="ARBA" id="ARBA00031350"/>
    </source>
</evidence>
<dbReference type="AlphaFoldDB" id="A0A848DFF2"/>